<dbReference type="Pfam" id="PF08544">
    <property type="entry name" value="GHMP_kinases_C"/>
    <property type="match status" value="1"/>
</dbReference>
<dbReference type="GO" id="GO:0004413">
    <property type="term" value="F:homoserine kinase activity"/>
    <property type="evidence" value="ECO:0007669"/>
    <property type="project" value="UniProtKB-UniRule"/>
</dbReference>
<dbReference type="SUPFAM" id="SSF55060">
    <property type="entry name" value="GHMP Kinase, C-terminal domain"/>
    <property type="match status" value="1"/>
</dbReference>
<sequence length="307" mass="32875">MNQIKIFCPATVANLSCGFDVLGLCLESIGDEMIIRKSNEKGLRITNITGADLPLETNKNVAGVAGMALLNHLDLEFGFEIEIHKKIKAGSGIGSSAASAAGVVVGINELLGNPLHRKELIPFAMEGEFLASGSYHADNVAPAILGGFILVRSYDPLEVIKIKSPKDLYVTIIHPHIEVKTSEARSILPKEIPLKTAITQWGNLGGLISGLYTEDYGLLGRSLQDAVAEPYRKNLIPEFDNAKKSALENGALGCGISGSGPSIYALSKGLENAKNVADGLKKVYIKTEIRFDVYVSKVCDKGVIKLQ</sequence>
<dbReference type="OrthoDB" id="9769912at2"/>
<evidence type="ECO:0000256" key="3">
    <source>
        <dbReference type="ARBA" id="ARBA00022697"/>
    </source>
</evidence>
<dbReference type="InterPro" id="IPR014721">
    <property type="entry name" value="Ribsml_uS5_D2-typ_fold_subgr"/>
</dbReference>
<evidence type="ECO:0000256" key="2">
    <source>
        <dbReference type="ARBA" id="ARBA00022679"/>
    </source>
</evidence>
<dbReference type="SUPFAM" id="SSF54211">
    <property type="entry name" value="Ribosomal protein S5 domain 2-like"/>
    <property type="match status" value="1"/>
</dbReference>
<dbReference type="PRINTS" id="PR00958">
    <property type="entry name" value="HOMSERKINASE"/>
</dbReference>
<dbReference type="PANTHER" id="PTHR20861:SF1">
    <property type="entry name" value="HOMOSERINE KINASE"/>
    <property type="match status" value="1"/>
</dbReference>
<comment type="pathway">
    <text evidence="7">Amino-acid biosynthesis; L-threonine biosynthesis; L-threonine from L-aspartate: step 4/5.</text>
</comment>
<evidence type="ECO:0000256" key="4">
    <source>
        <dbReference type="ARBA" id="ARBA00022741"/>
    </source>
</evidence>
<feature type="domain" description="GHMP kinase N-terminal" evidence="9">
    <location>
        <begin position="68"/>
        <end position="147"/>
    </location>
</feature>
<reference evidence="11 12" key="1">
    <citation type="submission" date="2018-06" db="EMBL/GenBank/DDBJ databases">
        <title>Genomic Encyclopedia of Type Strains, Phase III (KMG-III): the genomes of soil and plant-associated and newly described type strains.</title>
        <authorList>
            <person name="Whitman W."/>
        </authorList>
    </citation>
    <scope>NUCLEOTIDE SEQUENCE [LARGE SCALE GENOMIC DNA]</scope>
    <source>
        <strain evidence="11 12">CGMCC 1.12504</strain>
    </source>
</reference>
<dbReference type="NCBIfam" id="NF002288">
    <property type="entry name" value="PRK01212.1-4"/>
    <property type="match status" value="1"/>
</dbReference>
<keyword evidence="5 7" id="KW-0418">Kinase</keyword>
<keyword evidence="1 7" id="KW-0028">Amino-acid biosynthesis</keyword>
<dbReference type="InterPro" id="IPR000870">
    <property type="entry name" value="Homoserine_kinase"/>
</dbReference>
<dbReference type="Pfam" id="PF00288">
    <property type="entry name" value="GHMP_kinases_N"/>
    <property type="match status" value="1"/>
</dbReference>
<dbReference type="NCBIfam" id="TIGR00191">
    <property type="entry name" value="thrB"/>
    <property type="match status" value="1"/>
</dbReference>
<dbReference type="PANTHER" id="PTHR20861">
    <property type="entry name" value="HOMOSERINE/4-DIPHOSPHOCYTIDYL-2-C-METHYL-D-ERYTHRITOL KINASE"/>
    <property type="match status" value="1"/>
</dbReference>
<keyword evidence="3 7" id="KW-0791">Threonine biosynthesis</keyword>
<accession>A0A328WQ71</accession>
<evidence type="ECO:0000256" key="6">
    <source>
        <dbReference type="ARBA" id="ARBA00022840"/>
    </source>
</evidence>
<keyword evidence="4 7" id="KW-0547">Nucleotide-binding</keyword>
<dbReference type="AlphaFoldDB" id="A0A328WQ71"/>
<dbReference type="RefSeq" id="WP_112086414.1">
    <property type="nucleotide sequence ID" value="NZ_QLSV01000009.1"/>
</dbReference>
<evidence type="ECO:0000313" key="11">
    <source>
        <dbReference type="EMBL" id="RAR47405.1"/>
    </source>
</evidence>
<gene>
    <name evidence="7" type="primary">thrB</name>
    <name evidence="11" type="ORF">B0I10_10978</name>
</gene>
<dbReference type="EMBL" id="QLSV01000009">
    <property type="protein sequence ID" value="RAR47405.1"/>
    <property type="molecule type" value="Genomic_DNA"/>
</dbReference>
<dbReference type="Proteomes" id="UP000249518">
    <property type="component" value="Unassembled WGS sequence"/>
</dbReference>
<dbReference type="InterPro" id="IPR020568">
    <property type="entry name" value="Ribosomal_Su5_D2-typ_SF"/>
</dbReference>
<evidence type="ECO:0000256" key="1">
    <source>
        <dbReference type="ARBA" id="ARBA00022605"/>
    </source>
</evidence>
<comment type="caution">
    <text evidence="11">The sequence shown here is derived from an EMBL/GenBank/DDBJ whole genome shotgun (WGS) entry which is preliminary data.</text>
</comment>
<evidence type="ECO:0000313" key="12">
    <source>
        <dbReference type="Proteomes" id="UP000249518"/>
    </source>
</evidence>
<name>A0A328WQ71_9FLAO</name>
<dbReference type="Gene3D" id="3.30.70.890">
    <property type="entry name" value="GHMP kinase, C-terminal domain"/>
    <property type="match status" value="1"/>
</dbReference>
<evidence type="ECO:0000256" key="8">
    <source>
        <dbReference type="NCBIfam" id="TIGR00191"/>
    </source>
</evidence>
<evidence type="ECO:0000256" key="7">
    <source>
        <dbReference type="HAMAP-Rule" id="MF_00384"/>
    </source>
</evidence>
<dbReference type="GO" id="GO:0009088">
    <property type="term" value="P:threonine biosynthetic process"/>
    <property type="evidence" value="ECO:0007669"/>
    <property type="project" value="UniProtKB-UniRule"/>
</dbReference>
<evidence type="ECO:0000259" key="9">
    <source>
        <dbReference type="Pfam" id="PF00288"/>
    </source>
</evidence>
<dbReference type="Gene3D" id="3.30.230.10">
    <property type="match status" value="1"/>
</dbReference>
<dbReference type="GO" id="GO:0005524">
    <property type="term" value="F:ATP binding"/>
    <property type="evidence" value="ECO:0007669"/>
    <property type="project" value="UniProtKB-UniRule"/>
</dbReference>
<comment type="subcellular location">
    <subcellularLocation>
        <location evidence="7">Cytoplasm</location>
    </subcellularLocation>
</comment>
<keyword evidence="2 7" id="KW-0808">Transferase</keyword>
<dbReference type="InterPro" id="IPR036554">
    <property type="entry name" value="GHMP_kinase_C_sf"/>
</dbReference>
<feature type="domain" description="GHMP kinase C-terminal" evidence="10">
    <location>
        <begin position="208"/>
        <end position="285"/>
    </location>
</feature>
<dbReference type="GO" id="GO:0005737">
    <property type="term" value="C:cytoplasm"/>
    <property type="evidence" value="ECO:0007669"/>
    <property type="project" value="UniProtKB-SubCell"/>
</dbReference>
<comment type="function">
    <text evidence="7">Catalyzes the ATP-dependent phosphorylation of L-homoserine to L-homoserine phosphate.</text>
</comment>
<evidence type="ECO:0000256" key="5">
    <source>
        <dbReference type="ARBA" id="ARBA00022777"/>
    </source>
</evidence>
<dbReference type="EC" id="2.7.1.39" evidence="7 8"/>
<evidence type="ECO:0000259" key="10">
    <source>
        <dbReference type="Pfam" id="PF08544"/>
    </source>
</evidence>
<protein>
    <recommendedName>
        <fullName evidence="7 8">Homoserine kinase</fullName>
        <shortName evidence="7">HK</shortName>
        <shortName evidence="7">HSK</shortName>
        <ecNumber evidence="7 8">2.7.1.39</ecNumber>
    </recommendedName>
</protein>
<dbReference type="InterPro" id="IPR013750">
    <property type="entry name" value="GHMP_kinase_C_dom"/>
</dbReference>
<dbReference type="PIRSF" id="PIRSF000676">
    <property type="entry name" value="Homoser_kin"/>
    <property type="match status" value="1"/>
</dbReference>
<dbReference type="InterPro" id="IPR006204">
    <property type="entry name" value="GHMP_kinase_N_dom"/>
</dbReference>
<proteinExistence type="inferred from homology"/>
<keyword evidence="6 7" id="KW-0067">ATP-binding</keyword>
<comment type="similarity">
    <text evidence="7">Belongs to the GHMP kinase family. Homoserine kinase subfamily.</text>
</comment>
<keyword evidence="7" id="KW-0963">Cytoplasm</keyword>
<comment type="caution">
    <text evidence="7">Lacks conserved residue(s) required for the propagation of feature annotation.</text>
</comment>
<keyword evidence="12" id="KW-1185">Reference proteome</keyword>
<organism evidence="11 12">
    <name type="scientific">Flavobacterium lacus</name>
    <dbReference type="NCBI Taxonomy" id="1353778"/>
    <lineage>
        <taxon>Bacteria</taxon>
        <taxon>Pseudomonadati</taxon>
        <taxon>Bacteroidota</taxon>
        <taxon>Flavobacteriia</taxon>
        <taxon>Flavobacteriales</taxon>
        <taxon>Flavobacteriaceae</taxon>
        <taxon>Flavobacterium</taxon>
    </lineage>
</organism>
<comment type="catalytic activity">
    <reaction evidence="7">
        <text>L-homoserine + ATP = O-phospho-L-homoserine + ADP + H(+)</text>
        <dbReference type="Rhea" id="RHEA:13985"/>
        <dbReference type="ChEBI" id="CHEBI:15378"/>
        <dbReference type="ChEBI" id="CHEBI:30616"/>
        <dbReference type="ChEBI" id="CHEBI:57476"/>
        <dbReference type="ChEBI" id="CHEBI:57590"/>
        <dbReference type="ChEBI" id="CHEBI:456216"/>
        <dbReference type="EC" id="2.7.1.39"/>
    </reaction>
</comment>
<dbReference type="HAMAP" id="MF_00384">
    <property type="entry name" value="Homoser_kinase"/>
    <property type="match status" value="1"/>
</dbReference>
<dbReference type="UniPathway" id="UPA00050">
    <property type="reaction ID" value="UER00064"/>
</dbReference>